<name>A0A9W9UCU0_9EURO</name>
<accession>A0A9W9UCU0</accession>
<protein>
    <submittedName>
        <fullName evidence="1">Uncharacterized protein</fullName>
    </submittedName>
</protein>
<gene>
    <name evidence="1" type="ORF">N7476_001121</name>
</gene>
<comment type="caution">
    <text evidence="1">The sequence shown here is derived from an EMBL/GenBank/DDBJ whole genome shotgun (WGS) entry which is preliminary data.</text>
</comment>
<dbReference type="EMBL" id="JAPZBO010000001">
    <property type="protein sequence ID" value="KAJ5331338.1"/>
    <property type="molecule type" value="Genomic_DNA"/>
</dbReference>
<keyword evidence="2" id="KW-1185">Reference proteome</keyword>
<dbReference type="Proteomes" id="UP001147746">
    <property type="component" value="Unassembled WGS sequence"/>
</dbReference>
<reference evidence="1" key="1">
    <citation type="submission" date="2022-12" db="EMBL/GenBank/DDBJ databases">
        <authorList>
            <person name="Petersen C."/>
        </authorList>
    </citation>
    <scope>NUCLEOTIDE SEQUENCE</scope>
    <source>
        <strain evidence="1">IBT 21472</strain>
    </source>
</reference>
<evidence type="ECO:0000313" key="2">
    <source>
        <dbReference type="Proteomes" id="UP001147746"/>
    </source>
</evidence>
<evidence type="ECO:0000313" key="1">
    <source>
        <dbReference type="EMBL" id="KAJ5331338.1"/>
    </source>
</evidence>
<reference evidence="1" key="2">
    <citation type="journal article" date="2023" name="IMA Fungus">
        <title>Comparative genomic study of the Penicillium genus elucidates a diverse pangenome and 15 lateral gene transfer events.</title>
        <authorList>
            <person name="Petersen C."/>
            <person name="Sorensen T."/>
            <person name="Nielsen M.R."/>
            <person name="Sondergaard T.E."/>
            <person name="Sorensen J.L."/>
            <person name="Fitzpatrick D.A."/>
            <person name="Frisvad J.C."/>
            <person name="Nielsen K.L."/>
        </authorList>
    </citation>
    <scope>NUCLEOTIDE SEQUENCE</scope>
    <source>
        <strain evidence="1">IBT 21472</strain>
    </source>
</reference>
<dbReference type="AlphaFoldDB" id="A0A9W9UCU0"/>
<proteinExistence type="predicted"/>
<organism evidence="1 2">
    <name type="scientific">Penicillium atrosanguineum</name>
    <dbReference type="NCBI Taxonomy" id="1132637"/>
    <lineage>
        <taxon>Eukaryota</taxon>
        <taxon>Fungi</taxon>
        <taxon>Dikarya</taxon>
        <taxon>Ascomycota</taxon>
        <taxon>Pezizomycotina</taxon>
        <taxon>Eurotiomycetes</taxon>
        <taxon>Eurotiomycetidae</taxon>
        <taxon>Eurotiales</taxon>
        <taxon>Aspergillaceae</taxon>
        <taxon>Penicillium</taxon>
    </lineage>
</organism>
<sequence length="121" mass="13561">MSVTVSLPLPNLLLPSPRGIFNIHTPGLLVDSPVRSLILQSISHRASTTDLTFDRSSTDFPQGKQRGSWRILGKLNQVEVPTNCEPVFDPWKRNLYVARPNQTLDWFHSTTGNATQEFSVC</sequence>